<organism evidence="2 3">
    <name type="scientific">Streptomyces sp. 900116325</name>
    <dbReference type="NCBI Taxonomy" id="3154295"/>
    <lineage>
        <taxon>Bacteria</taxon>
        <taxon>Bacillati</taxon>
        <taxon>Actinomycetota</taxon>
        <taxon>Actinomycetes</taxon>
        <taxon>Kitasatosporales</taxon>
        <taxon>Streptomycetaceae</taxon>
        <taxon>Streptomyces</taxon>
    </lineage>
</organism>
<gene>
    <name evidence="2" type="ORF">ABZV61_09805</name>
</gene>
<feature type="compositionally biased region" description="Basic and acidic residues" evidence="1">
    <location>
        <begin position="102"/>
        <end position="117"/>
    </location>
</feature>
<dbReference type="RefSeq" id="WP_356709183.1">
    <property type="nucleotide sequence ID" value="NZ_JBEXIP010000005.1"/>
</dbReference>
<evidence type="ECO:0000313" key="3">
    <source>
        <dbReference type="Proteomes" id="UP001550044"/>
    </source>
</evidence>
<evidence type="ECO:0000256" key="1">
    <source>
        <dbReference type="SAM" id="MobiDB-lite"/>
    </source>
</evidence>
<protein>
    <submittedName>
        <fullName evidence="2">Uncharacterized protein</fullName>
    </submittedName>
</protein>
<dbReference type="Proteomes" id="UP001550044">
    <property type="component" value="Unassembled WGS sequence"/>
</dbReference>
<keyword evidence="3" id="KW-1185">Reference proteome</keyword>
<accession>A0ABV2U5H6</accession>
<sequence>MAAAFYRAVRETARREVPLLAAGNTTARQAARLAAEQQLQYVIYRNGVRMPVQAWAASATLTKSAVAYNSGTLNRAWEAGVQWVQVFDGAGCRWPVRSPRPRPPDGKSSDRGHIHCQ</sequence>
<reference evidence="2 3" key="1">
    <citation type="submission" date="2024-06" db="EMBL/GenBank/DDBJ databases">
        <title>The Natural Products Discovery Center: Release of the First 8490 Sequenced Strains for Exploring Actinobacteria Biosynthetic Diversity.</title>
        <authorList>
            <person name="Kalkreuter E."/>
            <person name="Kautsar S.A."/>
            <person name="Yang D."/>
            <person name="Bader C.D."/>
            <person name="Teijaro C.N."/>
            <person name="Fluegel L."/>
            <person name="Davis C.M."/>
            <person name="Simpson J.R."/>
            <person name="Lauterbach L."/>
            <person name="Steele A.D."/>
            <person name="Gui C."/>
            <person name="Meng S."/>
            <person name="Li G."/>
            <person name="Viehrig K."/>
            <person name="Ye F."/>
            <person name="Su P."/>
            <person name="Kiefer A.F."/>
            <person name="Nichols A."/>
            <person name="Cepeda A.J."/>
            <person name="Yan W."/>
            <person name="Fan B."/>
            <person name="Jiang Y."/>
            <person name="Adhikari A."/>
            <person name="Zheng C.-J."/>
            <person name="Schuster L."/>
            <person name="Cowan T.M."/>
            <person name="Smanski M.J."/>
            <person name="Chevrette M.G."/>
            <person name="De Carvalho L.P.S."/>
            <person name="Shen B."/>
        </authorList>
    </citation>
    <scope>NUCLEOTIDE SEQUENCE [LARGE SCALE GENOMIC DNA]</scope>
    <source>
        <strain evidence="2 3">NPDC005137</strain>
    </source>
</reference>
<name>A0ABV2U5H6_9ACTN</name>
<proteinExistence type="predicted"/>
<evidence type="ECO:0000313" key="2">
    <source>
        <dbReference type="EMBL" id="MET8433085.1"/>
    </source>
</evidence>
<feature type="region of interest" description="Disordered" evidence="1">
    <location>
        <begin position="94"/>
        <end position="117"/>
    </location>
</feature>
<dbReference type="EMBL" id="JBEXIP010000005">
    <property type="protein sequence ID" value="MET8433085.1"/>
    <property type="molecule type" value="Genomic_DNA"/>
</dbReference>
<comment type="caution">
    <text evidence="2">The sequence shown here is derived from an EMBL/GenBank/DDBJ whole genome shotgun (WGS) entry which is preliminary data.</text>
</comment>